<evidence type="ECO:0000313" key="2">
    <source>
        <dbReference type="EMBL" id="AEX11210.1"/>
    </source>
</evidence>
<dbReference type="AlphaFoldDB" id="K7NM23"/>
<evidence type="ECO:0000313" key="6">
    <source>
        <dbReference type="EMBL" id="AEX11214.1"/>
    </source>
</evidence>
<name>K7NM23_PINTA</name>
<sequence>ILFTAVGLFCIAYVLYFRSQIPSDSDNDSGSGSGSCYQLQYFNAPWIIRITLIVYAILWSLGEIFRLSLLKKEGWLLHPLTTRWQRNVCRVYLLSNLGLMEPGIILTVIFLVRGSLYPEMSRTKRWNTRVITFVLIL</sequence>
<organism evidence="5">
    <name type="scientific">Pinus taeda</name>
    <name type="common">Loblolly pine</name>
    <dbReference type="NCBI Taxonomy" id="3352"/>
    <lineage>
        <taxon>Eukaryota</taxon>
        <taxon>Viridiplantae</taxon>
        <taxon>Streptophyta</taxon>
        <taxon>Embryophyta</taxon>
        <taxon>Tracheophyta</taxon>
        <taxon>Spermatophyta</taxon>
        <taxon>Pinopsida</taxon>
        <taxon>Pinidae</taxon>
        <taxon>Conifers I</taxon>
        <taxon>Pinales</taxon>
        <taxon>Pinaceae</taxon>
        <taxon>Pinus</taxon>
        <taxon>Pinus subgen. Pinus</taxon>
    </lineage>
</organism>
<dbReference type="EMBL" id="JQ016362">
    <property type="protein sequence ID" value="AEX11215.1"/>
    <property type="molecule type" value="Genomic_DNA"/>
</dbReference>
<keyword evidence="1" id="KW-1133">Transmembrane helix</keyword>
<dbReference type="PANTHER" id="PTHR34116">
    <property type="entry name" value="PLASMINOGEN ACTIVATOR INHIBITOR"/>
    <property type="match status" value="1"/>
</dbReference>
<dbReference type="EMBL" id="JQ016361">
    <property type="protein sequence ID" value="AEX11214.1"/>
    <property type="molecule type" value="Genomic_DNA"/>
</dbReference>
<evidence type="ECO:0000313" key="5">
    <source>
        <dbReference type="EMBL" id="AEX11213.1"/>
    </source>
</evidence>
<evidence type="ECO:0000313" key="3">
    <source>
        <dbReference type="EMBL" id="AEX11211.1"/>
    </source>
</evidence>
<dbReference type="EMBL" id="JQ016363">
    <property type="protein sequence ID" value="AEX11216.1"/>
    <property type="molecule type" value="Genomic_DNA"/>
</dbReference>
<feature type="transmembrane region" description="Helical" evidence="1">
    <location>
        <begin position="91"/>
        <end position="112"/>
    </location>
</feature>
<dbReference type="EMBL" id="JQ016359">
    <property type="protein sequence ID" value="AEX11212.1"/>
    <property type="molecule type" value="Genomic_DNA"/>
</dbReference>
<dbReference type="EMBL" id="JQ016358">
    <property type="protein sequence ID" value="AEX11211.1"/>
    <property type="molecule type" value="Genomic_DNA"/>
</dbReference>
<dbReference type="EMBL" id="JQ016357">
    <property type="protein sequence ID" value="AEX11210.1"/>
    <property type="molecule type" value="Genomic_DNA"/>
</dbReference>
<evidence type="ECO:0000313" key="4">
    <source>
        <dbReference type="EMBL" id="AEX11212.1"/>
    </source>
</evidence>
<evidence type="ECO:0000313" key="7">
    <source>
        <dbReference type="EMBL" id="AEX11215.1"/>
    </source>
</evidence>
<accession>K7NM23</accession>
<keyword evidence="1" id="KW-0472">Membrane</keyword>
<keyword evidence="1" id="KW-0812">Transmembrane</keyword>
<evidence type="ECO:0000256" key="1">
    <source>
        <dbReference type="SAM" id="Phobius"/>
    </source>
</evidence>
<protein>
    <submittedName>
        <fullName evidence="5">Uncharacterized protein</fullName>
    </submittedName>
</protein>
<evidence type="ECO:0000313" key="8">
    <source>
        <dbReference type="EMBL" id="AEX11216.1"/>
    </source>
</evidence>
<feature type="non-terminal residue" evidence="5">
    <location>
        <position position="137"/>
    </location>
</feature>
<feature type="transmembrane region" description="Helical" evidence="1">
    <location>
        <begin position="46"/>
        <end position="70"/>
    </location>
</feature>
<proteinExistence type="predicted"/>
<reference evidence="5" key="1">
    <citation type="submission" date="2011-11" db="EMBL/GenBank/DDBJ databases">
        <title>Nucleotide Diversity and Divergence in the Loblolly Pine Gene Space.</title>
        <authorList>
            <person name="Neale D.B."/>
            <person name="Wegrzyn J.L."/>
            <person name="Lee J.M."/>
            <person name="Eckert A.J."/>
            <person name="Liechty J.D."/>
            <person name="Stevens K.A."/>
            <person name="Langley C.H."/>
        </authorList>
    </citation>
    <scope>NUCLEOTIDE SEQUENCE</scope>
    <source>
        <strain evidence="8">7754</strain>
        <strain evidence="4">7758</strain>
        <strain evidence="3">7760</strain>
        <strain evidence="6">7763</strain>
        <strain evidence="2">7769</strain>
        <strain evidence="7">7790</strain>
        <strain evidence="5">7831</strain>
        <tissue evidence="5">Megagametophyte</tissue>
    </source>
</reference>
<dbReference type="PANTHER" id="PTHR34116:SF2">
    <property type="entry name" value="THH1_TOM1_TOM3 DOMAIN-CONTAINING PROTEIN"/>
    <property type="match status" value="1"/>
</dbReference>
<dbReference type="EMBL" id="JQ016360">
    <property type="protein sequence ID" value="AEX11213.1"/>
    <property type="molecule type" value="Genomic_DNA"/>
</dbReference>
<gene>
    <name evidence="5" type="ORF">0_12584_01</name>
</gene>
<feature type="non-terminal residue" evidence="5">
    <location>
        <position position="1"/>
    </location>
</feature>